<proteinExistence type="predicted"/>
<keyword evidence="4" id="KW-1185">Reference proteome</keyword>
<accession>A0A3L6SE92</accession>
<evidence type="ECO:0000256" key="1">
    <source>
        <dbReference type="SAM" id="MobiDB-lite"/>
    </source>
</evidence>
<keyword evidence="2" id="KW-0472">Membrane</keyword>
<dbReference type="STRING" id="4540.A0A3L6SE92"/>
<comment type="caution">
    <text evidence="3">The sequence shown here is derived from an EMBL/GenBank/DDBJ whole genome shotgun (WGS) entry which is preliminary data.</text>
</comment>
<organism evidence="3 4">
    <name type="scientific">Panicum miliaceum</name>
    <name type="common">Proso millet</name>
    <name type="synonym">Broomcorn millet</name>
    <dbReference type="NCBI Taxonomy" id="4540"/>
    <lineage>
        <taxon>Eukaryota</taxon>
        <taxon>Viridiplantae</taxon>
        <taxon>Streptophyta</taxon>
        <taxon>Embryophyta</taxon>
        <taxon>Tracheophyta</taxon>
        <taxon>Spermatophyta</taxon>
        <taxon>Magnoliopsida</taxon>
        <taxon>Liliopsida</taxon>
        <taxon>Poales</taxon>
        <taxon>Poaceae</taxon>
        <taxon>PACMAD clade</taxon>
        <taxon>Panicoideae</taxon>
        <taxon>Panicodae</taxon>
        <taxon>Paniceae</taxon>
        <taxon>Panicinae</taxon>
        <taxon>Panicum</taxon>
        <taxon>Panicum sect. Panicum</taxon>
    </lineage>
</organism>
<feature type="region of interest" description="Disordered" evidence="1">
    <location>
        <begin position="1"/>
        <end position="59"/>
    </location>
</feature>
<reference evidence="4" key="1">
    <citation type="journal article" date="2019" name="Nat. Commun.">
        <title>The genome of broomcorn millet.</title>
        <authorList>
            <person name="Zou C."/>
            <person name="Miki D."/>
            <person name="Li D."/>
            <person name="Tang Q."/>
            <person name="Xiao L."/>
            <person name="Rajput S."/>
            <person name="Deng P."/>
            <person name="Jia W."/>
            <person name="Huang R."/>
            <person name="Zhang M."/>
            <person name="Sun Y."/>
            <person name="Hu J."/>
            <person name="Fu X."/>
            <person name="Schnable P.S."/>
            <person name="Li F."/>
            <person name="Zhang H."/>
            <person name="Feng B."/>
            <person name="Zhu X."/>
            <person name="Liu R."/>
            <person name="Schnable J.C."/>
            <person name="Zhu J.-K."/>
            <person name="Zhang H."/>
        </authorList>
    </citation>
    <scope>NUCLEOTIDE SEQUENCE [LARGE SCALE GENOMIC DNA]</scope>
</reference>
<feature type="transmembrane region" description="Helical" evidence="2">
    <location>
        <begin position="94"/>
        <end position="116"/>
    </location>
</feature>
<sequence>MNHSGHLPQMEDHPSSIPYPNRRHAARTQARVSERPSNLRPSHAPTPYPPQCDGRPFQSDAARVSVGVDKGRHGYEEQAPKGVWPPLLSGTPPVVTLLLWSLAALVVVVNFHLLIIHKEEDESMSTHEIR</sequence>
<name>A0A3L6SE92_PANMI</name>
<dbReference type="AlphaFoldDB" id="A0A3L6SE92"/>
<evidence type="ECO:0000313" key="3">
    <source>
        <dbReference type="EMBL" id="RLN18543.1"/>
    </source>
</evidence>
<gene>
    <name evidence="3" type="ORF">C2845_PM02G34260</name>
</gene>
<evidence type="ECO:0000313" key="4">
    <source>
        <dbReference type="Proteomes" id="UP000275267"/>
    </source>
</evidence>
<protein>
    <submittedName>
        <fullName evidence="3">Uncharacterized protein</fullName>
    </submittedName>
</protein>
<keyword evidence="2" id="KW-0812">Transmembrane</keyword>
<dbReference type="EMBL" id="PQIB02000005">
    <property type="protein sequence ID" value="RLN18543.1"/>
    <property type="molecule type" value="Genomic_DNA"/>
</dbReference>
<dbReference type="Proteomes" id="UP000275267">
    <property type="component" value="Unassembled WGS sequence"/>
</dbReference>
<keyword evidence="2" id="KW-1133">Transmembrane helix</keyword>
<evidence type="ECO:0000256" key="2">
    <source>
        <dbReference type="SAM" id="Phobius"/>
    </source>
</evidence>